<gene>
    <name evidence="2" type="ORF">HF519_13270</name>
</gene>
<dbReference type="EMBL" id="JAAXKZ010000041">
    <property type="protein sequence ID" value="NMH92520.1"/>
    <property type="molecule type" value="Genomic_DNA"/>
</dbReference>
<accession>A0A848DIK3</accession>
<protein>
    <submittedName>
        <fullName evidence="2">Uncharacterized protein</fullName>
    </submittedName>
</protein>
<dbReference type="RefSeq" id="WP_169413228.1">
    <property type="nucleotide sequence ID" value="NZ_JAAXKZ010000041.1"/>
</dbReference>
<organism evidence="2 3">
    <name type="scientific">Pseudonocardia bannensis</name>
    <dbReference type="NCBI Taxonomy" id="630973"/>
    <lineage>
        <taxon>Bacteria</taxon>
        <taxon>Bacillati</taxon>
        <taxon>Actinomycetota</taxon>
        <taxon>Actinomycetes</taxon>
        <taxon>Pseudonocardiales</taxon>
        <taxon>Pseudonocardiaceae</taxon>
        <taxon>Pseudonocardia</taxon>
    </lineage>
</organism>
<proteinExistence type="predicted"/>
<reference evidence="2 3" key="1">
    <citation type="submission" date="2020-04" db="EMBL/GenBank/DDBJ databases">
        <authorList>
            <person name="Klaysubun C."/>
            <person name="Duangmal K."/>
            <person name="Lipun K."/>
        </authorList>
    </citation>
    <scope>NUCLEOTIDE SEQUENCE [LARGE SCALE GENOMIC DNA]</scope>
    <source>
        <strain evidence="2 3">DSM 45300</strain>
    </source>
</reference>
<sequence>MTTQSAPRAGRPLRALLLVVGLAAALAVGCGGPSGSSASGQAASATLADTLDKLRLIGRDECATHPSATIYPRCTRFLRELENALNSVKNEAKELPQAGSINGAVQPIESAMDDFTQRGCAPPPGQPPSGTGGPVDAPCVADLTEVQSGLRQLVAVLSPVVSEGATPR</sequence>
<keyword evidence="3" id="KW-1185">Reference proteome</keyword>
<evidence type="ECO:0000313" key="2">
    <source>
        <dbReference type="EMBL" id="NMH92520.1"/>
    </source>
</evidence>
<name>A0A848DIK3_9PSEU</name>
<evidence type="ECO:0000256" key="1">
    <source>
        <dbReference type="SAM" id="MobiDB-lite"/>
    </source>
</evidence>
<evidence type="ECO:0000313" key="3">
    <source>
        <dbReference type="Proteomes" id="UP000586918"/>
    </source>
</evidence>
<dbReference type="Proteomes" id="UP000586918">
    <property type="component" value="Unassembled WGS sequence"/>
</dbReference>
<dbReference type="AlphaFoldDB" id="A0A848DIK3"/>
<comment type="caution">
    <text evidence="2">The sequence shown here is derived from an EMBL/GenBank/DDBJ whole genome shotgun (WGS) entry which is preliminary data.</text>
</comment>
<feature type="region of interest" description="Disordered" evidence="1">
    <location>
        <begin position="114"/>
        <end position="139"/>
    </location>
</feature>